<gene>
    <name evidence="2" type="ORF">LACBIDRAFT_329878</name>
</gene>
<dbReference type="OrthoDB" id="3211970at2759"/>
<reference evidence="2 3" key="1">
    <citation type="journal article" date="2008" name="Nature">
        <title>The genome of Laccaria bicolor provides insights into mycorrhizal symbiosis.</title>
        <authorList>
            <person name="Martin F."/>
            <person name="Aerts A."/>
            <person name="Ahren D."/>
            <person name="Brun A."/>
            <person name="Danchin E.G.J."/>
            <person name="Duchaussoy F."/>
            <person name="Gibon J."/>
            <person name="Kohler A."/>
            <person name="Lindquist E."/>
            <person name="Pereda V."/>
            <person name="Salamov A."/>
            <person name="Shapiro H.J."/>
            <person name="Wuyts J."/>
            <person name="Blaudez D."/>
            <person name="Buee M."/>
            <person name="Brokstein P."/>
            <person name="Canbaeck B."/>
            <person name="Cohen D."/>
            <person name="Courty P.E."/>
            <person name="Coutinho P.M."/>
            <person name="Delaruelle C."/>
            <person name="Detter J.C."/>
            <person name="Deveau A."/>
            <person name="DiFazio S."/>
            <person name="Duplessis S."/>
            <person name="Fraissinet-Tachet L."/>
            <person name="Lucic E."/>
            <person name="Frey-Klett P."/>
            <person name="Fourrey C."/>
            <person name="Feussner I."/>
            <person name="Gay G."/>
            <person name="Grimwood J."/>
            <person name="Hoegger P.J."/>
            <person name="Jain P."/>
            <person name="Kilaru S."/>
            <person name="Labbe J."/>
            <person name="Lin Y.C."/>
            <person name="Legue V."/>
            <person name="Le Tacon F."/>
            <person name="Marmeisse R."/>
            <person name="Melayah D."/>
            <person name="Montanini B."/>
            <person name="Muratet M."/>
            <person name="Nehls U."/>
            <person name="Niculita-Hirzel H."/>
            <person name="Oudot-Le Secq M.P."/>
            <person name="Peter M."/>
            <person name="Quesneville H."/>
            <person name="Rajashekar B."/>
            <person name="Reich M."/>
            <person name="Rouhier N."/>
            <person name="Schmutz J."/>
            <person name="Yin T."/>
            <person name="Chalot M."/>
            <person name="Henrissat B."/>
            <person name="Kuees U."/>
            <person name="Lucas S."/>
            <person name="Van de Peer Y."/>
            <person name="Podila G.K."/>
            <person name="Polle A."/>
            <person name="Pukkila P.J."/>
            <person name="Richardson P.M."/>
            <person name="Rouze P."/>
            <person name="Sanders I.R."/>
            <person name="Stajich J.E."/>
            <person name="Tunlid A."/>
            <person name="Tuskan G."/>
            <person name="Grigoriev I.V."/>
        </authorList>
    </citation>
    <scope>NUCLEOTIDE SEQUENCE [LARGE SCALE GENOMIC DNA]</scope>
    <source>
        <strain evidence="3">S238N-H82 / ATCC MYA-4686</strain>
    </source>
</reference>
<dbReference type="InterPro" id="IPR001810">
    <property type="entry name" value="F-box_dom"/>
</dbReference>
<proteinExistence type="predicted"/>
<dbReference type="KEGG" id="lbc:LACBIDRAFT_329878"/>
<evidence type="ECO:0000313" key="3">
    <source>
        <dbReference type="Proteomes" id="UP000001194"/>
    </source>
</evidence>
<evidence type="ECO:0000259" key="1">
    <source>
        <dbReference type="PROSITE" id="PS50181"/>
    </source>
</evidence>
<dbReference type="SUPFAM" id="SSF81383">
    <property type="entry name" value="F-box domain"/>
    <property type="match status" value="1"/>
</dbReference>
<dbReference type="InterPro" id="IPR036047">
    <property type="entry name" value="F-box-like_dom_sf"/>
</dbReference>
<dbReference type="PROSITE" id="PS50181">
    <property type="entry name" value="FBOX"/>
    <property type="match status" value="1"/>
</dbReference>
<accession>B0DJI9</accession>
<feature type="domain" description="F-box" evidence="1">
    <location>
        <begin position="94"/>
        <end position="140"/>
    </location>
</feature>
<dbReference type="Proteomes" id="UP000001194">
    <property type="component" value="Unassembled WGS sequence"/>
</dbReference>
<dbReference type="GeneID" id="6079869"/>
<dbReference type="EMBL" id="DS547114">
    <property type="protein sequence ID" value="EDR05127.1"/>
    <property type="molecule type" value="Genomic_DNA"/>
</dbReference>
<dbReference type="Pfam" id="PF12937">
    <property type="entry name" value="F-box-like"/>
    <property type="match status" value="1"/>
</dbReference>
<dbReference type="Gene3D" id="1.20.1280.50">
    <property type="match status" value="1"/>
</dbReference>
<dbReference type="HOGENOM" id="CLU_024271_1_0_1"/>
<organism evidence="3">
    <name type="scientific">Laccaria bicolor (strain S238N-H82 / ATCC MYA-4686)</name>
    <name type="common">Bicoloured deceiver</name>
    <name type="synonym">Laccaria laccata var. bicolor</name>
    <dbReference type="NCBI Taxonomy" id="486041"/>
    <lineage>
        <taxon>Eukaryota</taxon>
        <taxon>Fungi</taxon>
        <taxon>Dikarya</taxon>
        <taxon>Basidiomycota</taxon>
        <taxon>Agaricomycotina</taxon>
        <taxon>Agaricomycetes</taxon>
        <taxon>Agaricomycetidae</taxon>
        <taxon>Agaricales</taxon>
        <taxon>Agaricineae</taxon>
        <taxon>Hydnangiaceae</taxon>
        <taxon>Laccaria</taxon>
    </lineage>
</organism>
<name>B0DJI9_LACBS</name>
<protein>
    <submittedName>
        <fullName evidence="2">Predicted protein</fullName>
    </submittedName>
</protein>
<evidence type="ECO:0000313" key="2">
    <source>
        <dbReference type="EMBL" id="EDR05127.1"/>
    </source>
</evidence>
<keyword evidence="3" id="KW-1185">Reference proteome</keyword>
<dbReference type="InParanoid" id="B0DJI9"/>
<dbReference type="AlphaFoldDB" id="B0DJI9"/>
<dbReference type="SMART" id="SM00256">
    <property type="entry name" value="FBOX"/>
    <property type="match status" value="1"/>
</dbReference>
<dbReference type="RefSeq" id="XP_001884092.1">
    <property type="nucleotide sequence ID" value="XM_001884057.1"/>
</dbReference>
<sequence>MNYIERWAKRPSNPFTAVFDPSASVLTFEVQIYGHLFDVANVRRIFSTVRVLKCSHVACKSTRIQAAQRQTQVKPAHTRRLRPLFTMEMVIDDIPPVLRLPTEVLLLIAALLDVAEVLTLRQTCTTWLKVTNSRSLWISLFHKQQAYLPTPPGLGLEEPSHLQDVPTQTLERSVRNSNRVAYLWPRLRTSELVKLPRVHLGVTMMGMQLFLERWLLVVYSEGAIYVYDTKSTESEGAASGGVLRARVDLQGGLWSSYVASLDSSEEKIVVAIARSVPPYWTRVYEISLGFLGSTSGLFLDSAFELVQTITLPSPQTVRAIETTQQLVALFAARGVELVYWGERRNANEQRMLLPAPPSDLEDLWNGIIAVQFMGPYILIFKTRSVELHHYAPILDPNHFGLPTMKQYVSYNFRDVSFSRCKESCSSTNDQIFSMTVFANDVIQGLYQIHIKLTIPHLYLSNAISEPLAASPVLPSLDVTITDIYPLTMLNIHPMLRHGPLTPTPSFSLPQMPGASYIVNGAGSMDAARGFLSTYAIGPQGTRAIWVERKRASTIREVQIWGLARPKDHESVASGHERRVVYSVTSYDLRDDVICSLG</sequence>